<accession>A0A8H2W5D3</accession>
<dbReference type="PANTHER" id="PTHR12270">
    <property type="entry name" value="GLYCOSYLTRANSFERASE-RELATED"/>
    <property type="match status" value="1"/>
</dbReference>
<feature type="non-terminal residue" evidence="7">
    <location>
        <position position="1"/>
    </location>
</feature>
<proteinExistence type="predicted"/>
<reference evidence="7" key="1">
    <citation type="submission" date="2021-01" db="EMBL/GenBank/DDBJ databases">
        <authorList>
            <person name="Kaushik A."/>
        </authorList>
    </citation>
    <scope>NUCLEOTIDE SEQUENCE</scope>
    <source>
        <strain evidence="7">AG1-1B</strain>
    </source>
</reference>
<dbReference type="Proteomes" id="UP000663826">
    <property type="component" value="Unassembled WGS sequence"/>
</dbReference>
<keyword evidence="5" id="KW-0472">Membrane</keyword>
<dbReference type="GO" id="GO:0016020">
    <property type="term" value="C:membrane"/>
    <property type="evidence" value="ECO:0007669"/>
    <property type="project" value="UniProtKB-SubCell"/>
</dbReference>
<evidence type="ECO:0000256" key="5">
    <source>
        <dbReference type="ARBA" id="ARBA00023136"/>
    </source>
</evidence>
<gene>
    <name evidence="7" type="ORF">RDB_LOCUS2082</name>
</gene>
<evidence type="ECO:0000256" key="3">
    <source>
        <dbReference type="ARBA" id="ARBA00022968"/>
    </source>
</evidence>
<dbReference type="AlphaFoldDB" id="A0A8H2W5D3"/>
<evidence type="ECO:0000313" key="8">
    <source>
        <dbReference type="Proteomes" id="UP000663826"/>
    </source>
</evidence>
<keyword evidence="6" id="KW-0325">Glycoprotein</keyword>
<dbReference type="Pfam" id="PF13896">
    <property type="entry name" value="Glyco_transf_49"/>
    <property type="match status" value="1"/>
</dbReference>
<dbReference type="GO" id="GO:0035269">
    <property type="term" value="P:protein O-linked glycosylation via mannose"/>
    <property type="evidence" value="ECO:0007669"/>
    <property type="project" value="TreeGrafter"/>
</dbReference>
<name>A0A8H2W5D3_9AGAM</name>
<dbReference type="GO" id="GO:0015020">
    <property type="term" value="F:glucuronosyltransferase activity"/>
    <property type="evidence" value="ECO:0007669"/>
    <property type="project" value="TreeGrafter"/>
</dbReference>
<dbReference type="GO" id="GO:0042285">
    <property type="term" value="F:xylosyltransferase activity"/>
    <property type="evidence" value="ECO:0007669"/>
    <property type="project" value="TreeGrafter"/>
</dbReference>
<comment type="caution">
    <text evidence="7">The sequence shown here is derived from an EMBL/GenBank/DDBJ whole genome shotgun (WGS) entry which is preliminary data.</text>
</comment>
<evidence type="ECO:0000256" key="2">
    <source>
        <dbReference type="ARBA" id="ARBA00022692"/>
    </source>
</evidence>
<keyword evidence="2" id="KW-0812">Transmembrane</keyword>
<protein>
    <recommendedName>
        <fullName evidence="9">Glycosyltransferase family 49 protein</fullName>
    </recommendedName>
</protein>
<dbReference type="InterPro" id="IPR051292">
    <property type="entry name" value="Xyl/GlcA_transferase"/>
</dbReference>
<keyword evidence="3" id="KW-0735">Signal-anchor</keyword>
<sequence length="331" mass="38374">PVSVTVHISSTNATRRTDLLALLHDIYTSSPLFARWVDIHIVTDQHDRQFNMWRNVARLYSRTEWIMMLDVDFAICTDVRGRFKRALETESEFRDLAKSGGAAFVIPAFEYVTQEDGKDWKNFPRSKQGLIELVNSRKIAMFHRSWAPGHNSTDYEQYYTAQPGEVYRVTTYQKSYEPYVIMRRNGPPWCDERFVGYGGNKAACLFSIYLSGINFYVLPDDFLIHRSHAYAEETRKNEASYDLSSYSRFSSNSNSRERSISRFTTISGKNYVSSTNELWLIRQIDQSLRANTLHTNANYNLREECMKTIGVPEIVLERLLKNEVGQESQGN</sequence>
<evidence type="ECO:0000256" key="4">
    <source>
        <dbReference type="ARBA" id="ARBA00022989"/>
    </source>
</evidence>
<evidence type="ECO:0000256" key="6">
    <source>
        <dbReference type="ARBA" id="ARBA00023180"/>
    </source>
</evidence>
<evidence type="ECO:0000313" key="7">
    <source>
        <dbReference type="EMBL" id="CAE6338035.1"/>
    </source>
</evidence>
<dbReference type="InterPro" id="IPR029044">
    <property type="entry name" value="Nucleotide-diphossugar_trans"/>
</dbReference>
<dbReference type="Gene3D" id="3.90.550.10">
    <property type="entry name" value="Spore Coat Polysaccharide Biosynthesis Protein SpsA, Chain A"/>
    <property type="match status" value="1"/>
</dbReference>
<dbReference type="EMBL" id="CAJMWQ010000080">
    <property type="protein sequence ID" value="CAE6338035.1"/>
    <property type="molecule type" value="Genomic_DNA"/>
</dbReference>
<dbReference type="PANTHER" id="PTHR12270:SF25">
    <property type="entry name" value="GLYCOSYLTRANSFERASE-LIKE PROTEIN LARGE"/>
    <property type="match status" value="1"/>
</dbReference>
<organism evidence="7 8">
    <name type="scientific">Rhizoctonia solani</name>
    <dbReference type="NCBI Taxonomy" id="456999"/>
    <lineage>
        <taxon>Eukaryota</taxon>
        <taxon>Fungi</taxon>
        <taxon>Dikarya</taxon>
        <taxon>Basidiomycota</taxon>
        <taxon>Agaricomycotina</taxon>
        <taxon>Agaricomycetes</taxon>
        <taxon>Cantharellales</taxon>
        <taxon>Ceratobasidiaceae</taxon>
        <taxon>Rhizoctonia</taxon>
    </lineage>
</organism>
<comment type="subcellular location">
    <subcellularLocation>
        <location evidence="1">Membrane</location>
        <topology evidence="1">Single-pass type II membrane protein</topology>
    </subcellularLocation>
</comment>
<evidence type="ECO:0000256" key="1">
    <source>
        <dbReference type="ARBA" id="ARBA00004606"/>
    </source>
</evidence>
<evidence type="ECO:0008006" key="9">
    <source>
        <dbReference type="Google" id="ProtNLM"/>
    </source>
</evidence>
<keyword evidence="4" id="KW-1133">Transmembrane helix</keyword>